<organism evidence="1 2">
    <name type="scientific">Caerostris extrusa</name>
    <name type="common">Bark spider</name>
    <name type="synonym">Caerostris bankana</name>
    <dbReference type="NCBI Taxonomy" id="172846"/>
    <lineage>
        <taxon>Eukaryota</taxon>
        <taxon>Metazoa</taxon>
        <taxon>Ecdysozoa</taxon>
        <taxon>Arthropoda</taxon>
        <taxon>Chelicerata</taxon>
        <taxon>Arachnida</taxon>
        <taxon>Araneae</taxon>
        <taxon>Araneomorphae</taxon>
        <taxon>Entelegynae</taxon>
        <taxon>Araneoidea</taxon>
        <taxon>Araneidae</taxon>
        <taxon>Caerostris</taxon>
    </lineage>
</organism>
<accession>A0AAV4RQL5</accession>
<evidence type="ECO:0000313" key="2">
    <source>
        <dbReference type="Proteomes" id="UP001054945"/>
    </source>
</evidence>
<proteinExistence type="predicted"/>
<sequence length="83" mass="9830">MENACSPNEIRNLMSKEWMDGGVKEKYFLPLFIFWKVGIYLEARQAKQRARSSESVSWAYEENILFSTSKEEKKGEIKRKDFT</sequence>
<dbReference type="Proteomes" id="UP001054945">
    <property type="component" value="Unassembled WGS sequence"/>
</dbReference>
<comment type="caution">
    <text evidence="1">The sequence shown here is derived from an EMBL/GenBank/DDBJ whole genome shotgun (WGS) entry which is preliminary data.</text>
</comment>
<keyword evidence="2" id="KW-1185">Reference proteome</keyword>
<protein>
    <recommendedName>
        <fullName evidence="3">Ycf15</fullName>
    </recommendedName>
</protein>
<gene>
    <name evidence="1" type="ORF">CEXT_488451</name>
</gene>
<reference evidence="1 2" key="1">
    <citation type="submission" date="2021-06" db="EMBL/GenBank/DDBJ databases">
        <title>Caerostris extrusa draft genome.</title>
        <authorList>
            <person name="Kono N."/>
            <person name="Arakawa K."/>
        </authorList>
    </citation>
    <scope>NUCLEOTIDE SEQUENCE [LARGE SCALE GENOMIC DNA]</scope>
</reference>
<evidence type="ECO:0000313" key="1">
    <source>
        <dbReference type="EMBL" id="GIY24015.1"/>
    </source>
</evidence>
<name>A0AAV4RQL5_CAEEX</name>
<evidence type="ECO:0008006" key="3">
    <source>
        <dbReference type="Google" id="ProtNLM"/>
    </source>
</evidence>
<dbReference type="AlphaFoldDB" id="A0AAV4RQL5"/>
<dbReference type="EMBL" id="BPLR01008338">
    <property type="protein sequence ID" value="GIY24015.1"/>
    <property type="molecule type" value="Genomic_DNA"/>
</dbReference>